<evidence type="ECO:0000313" key="1">
    <source>
        <dbReference type="EMBL" id="KAJ2955514.1"/>
    </source>
</evidence>
<proteinExistence type="predicted"/>
<dbReference type="Proteomes" id="UP001143910">
    <property type="component" value="Unassembled WGS sequence"/>
</dbReference>
<keyword evidence="2" id="KW-1185">Reference proteome</keyword>
<accession>A0ACC1MB04</accession>
<comment type="caution">
    <text evidence="1">The sequence shown here is derived from an EMBL/GenBank/DDBJ whole genome shotgun (WGS) entry which is preliminary data.</text>
</comment>
<gene>
    <name evidence="1" type="ORF">NQ176_g11396</name>
</gene>
<name>A0ACC1MB04_9HYPO</name>
<dbReference type="EMBL" id="JANJQO010003855">
    <property type="protein sequence ID" value="KAJ2955514.1"/>
    <property type="molecule type" value="Genomic_DNA"/>
</dbReference>
<protein>
    <submittedName>
        <fullName evidence="1">Uncharacterized protein</fullName>
    </submittedName>
</protein>
<evidence type="ECO:0000313" key="2">
    <source>
        <dbReference type="Proteomes" id="UP001143910"/>
    </source>
</evidence>
<sequence>MPLYERLQTQVAEKAPETSRRINETEHPEDTAGTEEAFLDQFSTRIKAASPALRDAWSRYRAASPDEQRTLRPELILTFSKSDDFVECARASALFQEIPKDEWTDELHSAAIRALAVCGNFSTAMDKVKDGLDYNFTSGVQYIIASAFTARNWPQVFSAWFTCFNSVRKGDIKEPALEYLSSVPKLDALFVAFEKHIKYTGLAKIRDQNKDLFTREAFDQLRSTLARAVLAKSCQPARAVGILSVFNDASLYQSYIESMLRLVKEGKQSKSGAKQLDKIYAQYRQLPNAEFTQPILRGMFSLFCPHNPSGLAQLYQDWTRSEGGLDRWAYEKFLAFYANSGDVTSVRDLWQRYVAAFPNAAKETSGYYSLMDAHAQSGSASGARQEMAAMQDNGVPLDLVINNALLKCHVRAGNYTEAQACFAEISSQYKPNGETYGHIMELHSANGNLEQTVAIFNQAQAALVRPSESMARRLSKYAVKWRAVASPAPTSGTGL</sequence>
<organism evidence="1 2">
    <name type="scientific">Zarea fungicola</name>
    <dbReference type="NCBI Taxonomy" id="93591"/>
    <lineage>
        <taxon>Eukaryota</taxon>
        <taxon>Fungi</taxon>
        <taxon>Dikarya</taxon>
        <taxon>Ascomycota</taxon>
        <taxon>Pezizomycotina</taxon>
        <taxon>Sordariomycetes</taxon>
        <taxon>Hypocreomycetidae</taxon>
        <taxon>Hypocreales</taxon>
        <taxon>Cordycipitaceae</taxon>
        <taxon>Zarea</taxon>
    </lineage>
</organism>
<reference evidence="1" key="1">
    <citation type="submission" date="2022-08" db="EMBL/GenBank/DDBJ databases">
        <title>Genome Sequence of Lecanicillium fungicola.</title>
        <authorList>
            <person name="Buettner E."/>
        </authorList>
    </citation>
    <scope>NUCLEOTIDE SEQUENCE</scope>
    <source>
        <strain evidence="1">Babe33</strain>
    </source>
</reference>